<dbReference type="Pfam" id="PF00072">
    <property type="entry name" value="Response_reg"/>
    <property type="match status" value="1"/>
</dbReference>
<dbReference type="GO" id="GO:0000160">
    <property type="term" value="P:phosphorelay signal transduction system"/>
    <property type="evidence" value="ECO:0007669"/>
    <property type="project" value="InterPro"/>
</dbReference>
<evidence type="ECO:0000313" key="5">
    <source>
        <dbReference type="EMBL" id="HEN15684.1"/>
    </source>
</evidence>
<evidence type="ECO:0000259" key="4">
    <source>
        <dbReference type="PROSITE" id="PS50110"/>
    </source>
</evidence>
<name>A0A7C2JYE0_9PLAN</name>
<proteinExistence type="predicted"/>
<feature type="domain" description="Response regulatory" evidence="4">
    <location>
        <begin position="7"/>
        <end position="121"/>
    </location>
</feature>
<evidence type="ECO:0000256" key="1">
    <source>
        <dbReference type="ARBA" id="ARBA00022553"/>
    </source>
</evidence>
<evidence type="ECO:0000256" key="2">
    <source>
        <dbReference type="PROSITE-ProRule" id="PRU00169"/>
    </source>
</evidence>
<dbReference type="InterPro" id="IPR050595">
    <property type="entry name" value="Bact_response_regulator"/>
</dbReference>
<dbReference type="PROSITE" id="PS50110">
    <property type="entry name" value="RESPONSE_REGULATORY"/>
    <property type="match status" value="1"/>
</dbReference>
<accession>A0A7C2JYE0</accession>
<dbReference type="Gene3D" id="3.40.50.2300">
    <property type="match status" value="1"/>
</dbReference>
<keyword evidence="1 2" id="KW-0597">Phosphoprotein</keyword>
<organism evidence="5">
    <name type="scientific">Schlesneria paludicola</name>
    <dbReference type="NCBI Taxonomy" id="360056"/>
    <lineage>
        <taxon>Bacteria</taxon>
        <taxon>Pseudomonadati</taxon>
        <taxon>Planctomycetota</taxon>
        <taxon>Planctomycetia</taxon>
        <taxon>Planctomycetales</taxon>
        <taxon>Planctomycetaceae</taxon>
        <taxon>Schlesneria</taxon>
    </lineage>
</organism>
<dbReference type="PANTHER" id="PTHR44591:SF3">
    <property type="entry name" value="RESPONSE REGULATORY DOMAIN-CONTAINING PROTEIN"/>
    <property type="match status" value="1"/>
</dbReference>
<protein>
    <submittedName>
        <fullName evidence="5">Response regulator</fullName>
    </submittedName>
</protein>
<reference evidence="5" key="1">
    <citation type="journal article" date="2020" name="mSystems">
        <title>Genome- and Community-Level Interaction Insights into Carbon Utilization and Element Cycling Functions of Hydrothermarchaeota in Hydrothermal Sediment.</title>
        <authorList>
            <person name="Zhou Z."/>
            <person name="Liu Y."/>
            <person name="Xu W."/>
            <person name="Pan J."/>
            <person name="Luo Z.H."/>
            <person name="Li M."/>
        </authorList>
    </citation>
    <scope>NUCLEOTIDE SEQUENCE [LARGE SCALE GENOMIC DNA]</scope>
    <source>
        <strain evidence="5">SpSt-339</strain>
    </source>
</reference>
<evidence type="ECO:0000256" key="3">
    <source>
        <dbReference type="SAM" id="MobiDB-lite"/>
    </source>
</evidence>
<feature type="region of interest" description="Disordered" evidence="3">
    <location>
        <begin position="123"/>
        <end position="149"/>
    </location>
</feature>
<feature type="modified residue" description="4-aspartylphosphate" evidence="2">
    <location>
        <position position="57"/>
    </location>
</feature>
<dbReference type="SUPFAM" id="SSF52172">
    <property type="entry name" value="CheY-like"/>
    <property type="match status" value="1"/>
</dbReference>
<dbReference type="SMART" id="SM00448">
    <property type="entry name" value="REC"/>
    <property type="match status" value="1"/>
</dbReference>
<dbReference type="AlphaFoldDB" id="A0A7C2JYE0"/>
<dbReference type="PANTHER" id="PTHR44591">
    <property type="entry name" value="STRESS RESPONSE REGULATOR PROTEIN 1"/>
    <property type="match status" value="1"/>
</dbReference>
<dbReference type="InterPro" id="IPR011006">
    <property type="entry name" value="CheY-like_superfamily"/>
</dbReference>
<dbReference type="EMBL" id="DSOK01000267">
    <property type="protein sequence ID" value="HEN15684.1"/>
    <property type="molecule type" value="Genomic_DNA"/>
</dbReference>
<dbReference type="InterPro" id="IPR001789">
    <property type="entry name" value="Sig_transdc_resp-reg_receiver"/>
</dbReference>
<comment type="caution">
    <text evidence="5">The sequence shown here is derived from an EMBL/GenBank/DDBJ whole genome shotgun (WGS) entry which is preliminary data.</text>
</comment>
<sequence length="149" mass="16219">MSIAPLRIVVADDEVDMRDFLSKVLPRLGYQVVAVAADGNQLLAECRRTMPDLIITDLKMPNRDGLSAVEELWRDRSIPVVFISAFPQELAESPLAKSPLTTLLVKPVKKADLKPAIELILRRGPSPMPPGGFAGPESGRSTRPLPPGE</sequence>
<gene>
    <name evidence="5" type="ORF">ENQ76_09490</name>
</gene>